<evidence type="ECO:0000256" key="5">
    <source>
        <dbReference type="ARBA" id="ARBA00023033"/>
    </source>
</evidence>
<sequence>MPAAIVEPAPASAAGHHNHLDAKTLGLDPSLRTSYPTQSLSFLRGLKGAESSSETSSRPAQAKLKLNIVIAGAGLGGLATSIALARRGHSVIVLEQAPKLDEVHKSMMLATLVDWLFFCCDRMTDKKRVTQVGAGIQIPPNSGRLLRRWGVFAQGEDLFAKPSCINFRRWQDGDLIGYTDLGDFNTRFGAPYCVAHRAHLQRSLHARALELGVEVRLDSLVVAYRPDDAAVELSTGEVVRGDLIVAADGVKSIARNTLQPAQTEEPCFTGFAAYRATVDAEKIASDPEIAWILEKPALNIWIGENRHVMSYTISAGKSFNMVLSHVDHSDPSTWKAETAVADVNREFAGWDPRLTKIISLITSCIKWPLTNGRKLRSWVSRGSQLVILGDAAHAMVPYMSQGAAMAVEDGAALAVALNDAAALGDLLLALSRFEQERIERSGAMQEASMVNGLIWHFADGPEQQTRDRAMRAEVEGRPFARSANQWSDPVTQWWAYGYDAEEAMQRRLKGAALARI</sequence>
<feature type="domain" description="FAD-binding" evidence="7">
    <location>
        <begin position="190"/>
        <end position="418"/>
    </location>
</feature>
<dbReference type="SUPFAM" id="SSF51905">
    <property type="entry name" value="FAD/NAD(P)-binding domain"/>
    <property type="match status" value="1"/>
</dbReference>
<dbReference type="AlphaFoldDB" id="A0AA97NS54"/>
<evidence type="ECO:0000256" key="3">
    <source>
        <dbReference type="ARBA" id="ARBA00022827"/>
    </source>
</evidence>
<feature type="domain" description="FAD-dependent oxidoreductase 2 FAD-binding" evidence="6">
    <location>
        <begin position="68"/>
        <end position="99"/>
    </location>
</feature>
<evidence type="ECO:0000256" key="1">
    <source>
        <dbReference type="ARBA" id="ARBA00007992"/>
    </source>
</evidence>
<comment type="similarity">
    <text evidence="1">Belongs to the paxM FAD-dependent monooxygenase family.</text>
</comment>
<dbReference type="PRINTS" id="PR00420">
    <property type="entry name" value="RNGMNOXGNASE"/>
</dbReference>
<keyword evidence="2" id="KW-0285">Flavoprotein</keyword>
<name>A0AA97NS54_PYRO3</name>
<dbReference type="Pfam" id="PF00890">
    <property type="entry name" value="FAD_binding_2"/>
    <property type="match status" value="1"/>
</dbReference>
<evidence type="ECO:0000259" key="6">
    <source>
        <dbReference type="Pfam" id="PF00890"/>
    </source>
</evidence>
<dbReference type="GO" id="GO:0071949">
    <property type="term" value="F:FAD binding"/>
    <property type="evidence" value="ECO:0007669"/>
    <property type="project" value="InterPro"/>
</dbReference>
<dbReference type="GO" id="GO:0004497">
    <property type="term" value="F:monooxygenase activity"/>
    <property type="evidence" value="ECO:0007669"/>
    <property type="project" value="UniProtKB-KW"/>
</dbReference>
<dbReference type="PANTHER" id="PTHR13789">
    <property type="entry name" value="MONOOXYGENASE"/>
    <property type="match status" value="1"/>
</dbReference>
<dbReference type="SUPFAM" id="SSF54373">
    <property type="entry name" value="FAD-linked reductases, C-terminal domain"/>
    <property type="match status" value="1"/>
</dbReference>
<dbReference type="Pfam" id="PF01494">
    <property type="entry name" value="FAD_binding_3"/>
    <property type="match status" value="1"/>
</dbReference>
<dbReference type="InterPro" id="IPR036188">
    <property type="entry name" value="FAD/NAD-bd_sf"/>
</dbReference>
<dbReference type="InterPro" id="IPR002938">
    <property type="entry name" value="FAD-bd"/>
</dbReference>
<dbReference type="EMBL" id="JH793144">
    <property type="protein sequence ID" value="ELQ35325.1"/>
    <property type="molecule type" value="Genomic_DNA"/>
</dbReference>
<dbReference type="InterPro" id="IPR003953">
    <property type="entry name" value="FAD-dep_OxRdtase_2_FAD-bd"/>
</dbReference>
<reference evidence="8" key="1">
    <citation type="journal article" date="2012" name="PLoS Genet.">
        <title>Comparative analysis of the genomes of two field isolates of the rice blast fungus Magnaporthe oryzae.</title>
        <authorList>
            <person name="Xue M."/>
            <person name="Yang J."/>
            <person name="Li Z."/>
            <person name="Hu S."/>
            <person name="Yao N."/>
            <person name="Dean R.A."/>
            <person name="Zhao W."/>
            <person name="Shen M."/>
            <person name="Zhang H."/>
            <person name="Li C."/>
            <person name="Liu L."/>
            <person name="Cao L."/>
            <person name="Xu X."/>
            <person name="Xing Y."/>
            <person name="Hsiang T."/>
            <person name="Zhang Z."/>
            <person name="Xu J.R."/>
            <person name="Peng Y.L."/>
        </authorList>
    </citation>
    <scope>NUCLEOTIDE SEQUENCE</scope>
    <source>
        <strain evidence="8">Y34</strain>
    </source>
</reference>
<dbReference type="PANTHER" id="PTHR13789:SF306">
    <property type="entry name" value="HYDROXYLASE, PUTATIVE-RELATED"/>
    <property type="match status" value="1"/>
</dbReference>
<evidence type="ECO:0000256" key="4">
    <source>
        <dbReference type="ARBA" id="ARBA00023002"/>
    </source>
</evidence>
<organism evidence="8">
    <name type="scientific">Pyricularia oryzae (strain Y34)</name>
    <name type="common">Rice blast fungus</name>
    <name type="synonym">Magnaporthe oryzae</name>
    <dbReference type="NCBI Taxonomy" id="1143189"/>
    <lineage>
        <taxon>Eukaryota</taxon>
        <taxon>Fungi</taxon>
        <taxon>Dikarya</taxon>
        <taxon>Ascomycota</taxon>
        <taxon>Pezizomycotina</taxon>
        <taxon>Sordariomycetes</taxon>
        <taxon>Sordariomycetidae</taxon>
        <taxon>Magnaporthales</taxon>
        <taxon>Pyriculariaceae</taxon>
        <taxon>Pyricularia</taxon>
    </lineage>
</organism>
<dbReference type="InterPro" id="IPR050493">
    <property type="entry name" value="FAD-dep_Monooxygenase_BioMet"/>
</dbReference>
<evidence type="ECO:0000256" key="2">
    <source>
        <dbReference type="ARBA" id="ARBA00022630"/>
    </source>
</evidence>
<dbReference type="Proteomes" id="UP000011086">
    <property type="component" value="Unassembled WGS sequence"/>
</dbReference>
<evidence type="ECO:0000259" key="7">
    <source>
        <dbReference type="Pfam" id="PF01494"/>
    </source>
</evidence>
<dbReference type="Gene3D" id="3.50.50.60">
    <property type="entry name" value="FAD/NAD(P)-binding domain"/>
    <property type="match status" value="2"/>
</dbReference>
<keyword evidence="3" id="KW-0274">FAD</keyword>
<gene>
    <name evidence="8" type="ORF">OOU_Y34scaffold00713g7</name>
</gene>
<protein>
    <submittedName>
        <fullName evidence="8">Monooxygenase</fullName>
    </submittedName>
</protein>
<proteinExistence type="inferred from homology"/>
<accession>A0AA97NS54</accession>
<evidence type="ECO:0000313" key="8">
    <source>
        <dbReference type="EMBL" id="ELQ35325.1"/>
    </source>
</evidence>
<keyword evidence="4" id="KW-0560">Oxidoreductase</keyword>
<keyword evidence="5 8" id="KW-0503">Monooxygenase</keyword>